<evidence type="ECO:0000256" key="1">
    <source>
        <dbReference type="ARBA" id="ARBA00004442"/>
    </source>
</evidence>
<feature type="signal peptide" evidence="9">
    <location>
        <begin position="1"/>
        <end position="23"/>
    </location>
</feature>
<dbReference type="GO" id="GO:1990281">
    <property type="term" value="C:efflux pump complex"/>
    <property type="evidence" value="ECO:0007669"/>
    <property type="project" value="TreeGrafter"/>
</dbReference>
<sequence>MKRLCLRHAAPLFCLSLFLAAQVAAGADAVLGLAEAEQLALENDPLVNASIARSEALESDAVADGQLPDPKLRTGLYNLPLDDFDISREPGTQLRLGIQQAFPRGDTLRYRSGKTRAQARAERVRARLERKKLLRNVRKTYLEIYYQAEAIKIVRSSRKLFQNLTEITRVQYGSGGSSQQDVLRAELELSRLEDRITQYQNREESARGRFTRWLGHAAWRNLQSELPVLQEVPDGQILERGLERHPEISLRSAVIESQQQAIAISKEQYKPGWTIGAEYRKRFGDNPDDSSRSDMGAVMLTVDMPLFTEKRQDKRVAASQKRADAAVLDRANSWRKLREMLATATANRKRLAERIQRYEQRLLKEAEENAAAALHAYQSGTLEFTSLMRARITELDIRLQALKLRVDLLKNHADLLYLAAGEEQ</sequence>
<evidence type="ECO:0000256" key="5">
    <source>
        <dbReference type="ARBA" id="ARBA00022692"/>
    </source>
</evidence>
<proteinExistence type="inferred from homology"/>
<keyword evidence="11" id="KW-1185">Reference proteome</keyword>
<evidence type="ECO:0000256" key="3">
    <source>
        <dbReference type="ARBA" id="ARBA00022448"/>
    </source>
</evidence>
<dbReference type="GO" id="GO:0009279">
    <property type="term" value="C:cell outer membrane"/>
    <property type="evidence" value="ECO:0007669"/>
    <property type="project" value="UniProtKB-SubCell"/>
</dbReference>
<dbReference type="Pfam" id="PF02321">
    <property type="entry name" value="OEP"/>
    <property type="match status" value="2"/>
</dbReference>
<keyword evidence="5" id="KW-0812">Transmembrane</keyword>
<name>A0A7U6GK03_9GAMM</name>
<comment type="subcellular location">
    <subcellularLocation>
        <location evidence="1">Cell outer membrane</location>
    </subcellularLocation>
</comment>
<keyword evidence="9" id="KW-0732">Signal</keyword>
<feature type="coiled-coil region" evidence="8">
    <location>
        <begin position="341"/>
        <end position="368"/>
    </location>
</feature>
<evidence type="ECO:0000256" key="9">
    <source>
        <dbReference type="SAM" id="SignalP"/>
    </source>
</evidence>
<keyword evidence="7" id="KW-0998">Cell outer membrane</keyword>
<comment type="similarity">
    <text evidence="2">Belongs to the outer membrane factor (OMF) (TC 1.B.17) family.</text>
</comment>
<dbReference type="InterPro" id="IPR051906">
    <property type="entry name" value="TolC-like"/>
</dbReference>
<accession>A0A7U6GK03</accession>
<dbReference type="PANTHER" id="PTHR30026:SF20">
    <property type="entry name" value="OUTER MEMBRANE PROTEIN TOLC"/>
    <property type="match status" value="1"/>
</dbReference>
<dbReference type="GO" id="GO:0015288">
    <property type="term" value="F:porin activity"/>
    <property type="evidence" value="ECO:0007669"/>
    <property type="project" value="TreeGrafter"/>
</dbReference>
<dbReference type="Gene3D" id="1.20.1600.10">
    <property type="entry name" value="Outer membrane efflux proteins (OEP)"/>
    <property type="match status" value="1"/>
</dbReference>
<evidence type="ECO:0000256" key="6">
    <source>
        <dbReference type="ARBA" id="ARBA00023136"/>
    </source>
</evidence>
<keyword evidence="4" id="KW-1134">Transmembrane beta strand</keyword>
<keyword evidence="6" id="KW-0472">Membrane</keyword>
<evidence type="ECO:0000256" key="4">
    <source>
        <dbReference type="ARBA" id="ARBA00022452"/>
    </source>
</evidence>
<reference evidence="10 11" key="1">
    <citation type="journal article" date="2014" name="PLoS ONE">
        <title>Physiological and genomic features of a novel sulfur-oxidizing gammaproteobacterium belonging to a previously uncultivated symbiotic lineage isolated from a hydrothermal vent.</title>
        <authorList>
            <person name="Nunoura T."/>
            <person name="Takaki Y."/>
            <person name="Kazama H."/>
            <person name="Kakuta J."/>
            <person name="Shimamura S."/>
            <person name="Makita H."/>
            <person name="Hirai M."/>
            <person name="Miyazaki M."/>
            <person name="Takai K."/>
        </authorList>
    </citation>
    <scope>NUCLEOTIDE SEQUENCE [LARGE SCALE GENOMIC DNA]</scope>
    <source>
        <strain evidence="10 11">Hiromi1</strain>
    </source>
</reference>
<keyword evidence="8" id="KW-0175">Coiled coil</keyword>
<dbReference type="PANTHER" id="PTHR30026">
    <property type="entry name" value="OUTER MEMBRANE PROTEIN TOLC"/>
    <property type="match status" value="1"/>
</dbReference>
<gene>
    <name evidence="10" type="ORF">TBH_C2166</name>
</gene>
<feature type="chain" id="PRO_5031310703" evidence="9">
    <location>
        <begin position="24"/>
        <end position="424"/>
    </location>
</feature>
<feature type="coiled-coil region" evidence="8">
    <location>
        <begin position="182"/>
        <end position="209"/>
    </location>
</feature>
<protein>
    <submittedName>
        <fullName evidence="10">Cu(I)/Ag(I) efflux system outer membrane protein CusC</fullName>
    </submittedName>
</protein>
<dbReference type="AlphaFoldDB" id="A0A7U6GK03"/>
<dbReference type="KEGG" id="tbn:TBH_C2166"/>
<dbReference type="Proteomes" id="UP000031631">
    <property type="component" value="Chromosome"/>
</dbReference>
<evidence type="ECO:0000256" key="8">
    <source>
        <dbReference type="SAM" id="Coils"/>
    </source>
</evidence>
<dbReference type="InterPro" id="IPR003423">
    <property type="entry name" value="OMP_efflux"/>
</dbReference>
<organism evidence="10 11">
    <name type="scientific">Thiolapillus brandeum</name>
    <dbReference type="NCBI Taxonomy" id="1076588"/>
    <lineage>
        <taxon>Bacteria</taxon>
        <taxon>Pseudomonadati</taxon>
        <taxon>Pseudomonadota</taxon>
        <taxon>Gammaproteobacteria</taxon>
        <taxon>Chromatiales</taxon>
        <taxon>Sedimenticolaceae</taxon>
        <taxon>Thiolapillus</taxon>
    </lineage>
</organism>
<evidence type="ECO:0000256" key="7">
    <source>
        <dbReference type="ARBA" id="ARBA00023237"/>
    </source>
</evidence>
<dbReference type="EMBL" id="AP012273">
    <property type="protein sequence ID" value="BAO45077.1"/>
    <property type="molecule type" value="Genomic_DNA"/>
</dbReference>
<evidence type="ECO:0000313" key="10">
    <source>
        <dbReference type="EMBL" id="BAO45077.1"/>
    </source>
</evidence>
<dbReference type="SUPFAM" id="SSF56954">
    <property type="entry name" value="Outer membrane efflux proteins (OEP)"/>
    <property type="match status" value="1"/>
</dbReference>
<evidence type="ECO:0000256" key="2">
    <source>
        <dbReference type="ARBA" id="ARBA00007613"/>
    </source>
</evidence>
<keyword evidence="3" id="KW-0813">Transport</keyword>
<dbReference type="GO" id="GO:0015562">
    <property type="term" value="F:efflux transmembrane transporter activity"/>
    <property type="evidence" value="ECO:0007669"/>
    <property type="project" value="InterPro"/>
</dbReference>
<evidence type="ECO:0000313" key="11">
    <source>
        <dbReference type="Proteomes" id="UP000031631"/>
    </source>
</evidence>